<dbReference type="EMBL" id="MLQQ01000054">
    <property type="protein sequence ID" value="OIJ08303.1"/>
    <property type="molecule type" value="Genomic_DNA"/>
</dbReference>
<dbReference type="RefSeq" id="WP_071314722.1">
    <property type="nucleotide sequence ID" value="NZ_MLQQ01000054.1"/>
</dbReference>
<keyword evidence="4" id="KW-0175">Coiled coil</keyword>
<keyword evidence="1 3" id="KW-0807">Transducer</keyword>
<evidence type="ECO:0000259" key="5">
    <source>
        <dbReference type="PROSITE" id="PS50111"/>
    </source>
</evidence>
<dbReference type="SMART" id="SM00283">
    <property type="entry name" value="MA"/>
    <property type="match status" value="1"/>
</dbReference>
<dbReference type="PROSITE" id="PS50111">
    <property type="entry name" value="CHEMOTAXIS_TRANSDUC_2"/>
    <property type="match status" value="1"/>
</dbReference>
<evidence type="ECO:0000256" key="1">
    <source>
        <dbReference type="ARBA" id="ARBA00023224"/>
    </source>
</evidence>
<dbReference type="InterPro" id="IPR044398">
    <property type="entry name" value="Globin-sensor_dom"/>
</dbReference>
<dbReference type="PRINTS" id="PR00260">
    <property type="entry name" value="CHEMTRNSDUCR"/>
</dbReference>
<organism evidence="6 7">
    <name type="scientific">Anaerobacillus arseniciselenatis</name>
    <dbReference type="NCBI Taxonomy" id="85682"/>
    <lineage>
        <taxon>Bacteria</taxon>
        <taxon>Bacillati</taxon>
        <taxon>Bacillota</taxon>
        <taxon>Bacilli</taxon>
        <taxon>Bacillales</taxon>
        <taxon>Bacillaceae</taxon>
        <taxon>Anaerobacillus</taxon>
    </lineage>
</organism>
<evidence type="ECO:0000313" key="6">
    <source>
        <dbReference type="EMBL" id="OIJ08303.1"/>
    </source>
</evidence>
<dbReference type="PANTHER" id="PTHR32089">
    <property type="entry name" value="METHYL-ACCEPTING CHEMOTAXIS PROTEIN MCPB"/>
    <property type="match status" value="1"/>
</dbReference>
<dbReference type="Gene3D" id="1.10.287.950">
    <property type="entry name" value="Methyl-accepting chemotaxis protein"/>
    <property type="match status" value="1"/>
</dbReference>
<dbReference type="PANTHER" id="PTHR32089:SF118">
    <property type="entry name" value="HEME-BASED AEROTACTIC TRANSDUCER HEMAT"/>
    <property type="match status" value="1"/>
</dbReference>
<dbReference type="SUPFAM" id="SSF58104">
    <property type="entry name" value="Methyl-accepting chemotaxis protein (MCP) signaling domain"/>
    <property type="match status" value="1"/>
</dbReference>
<gene>
    <name evidence="6" type="ORF">BKP35_17750</name>
</gene>
<dbReference type="GO" id="GO:0016020">
    <property type="term" value="C:membrane"/>
    <property type="evidence" value="ECO:0007669"/>
    <property type="project" value="InterPro"/>
</dbReference>
<accession>A0A1S2L8I5</accession>
<dbReference type="SUPFAM" id="SSF46458">
    <property type="entry name" value="Globin-like"/>
    <property type="match status" value="1"/>
</dbReference>
<dbReference type="GO" id="GO:0007165">
    <property type="term" value="P:signal transduction"/>
    <property type="evidence" value="ECO:0007669"/>
    <property type="project" value="UniProtKB-KW"/>
</dbReference>
<dbReference type="InterPro" id="IPR004089">
    <property type="entry name" value="MCPsignal_dom"/>
</dbReference>
<dbReference type="InterPro" id="IPR012292">
    <property type="entry name" value="Globin/Proto"/>
</dbReference>
<dbReference type="CDD" id="cd01068">
    <property type="entry name" value="globin_sensor"/>
    <property type="match status" value="1"/>
</dbReference>
<dbReference type="OrthoDB" id="266313at2"/>
<dbReference type="GO" id="GO:0004888">
    <property type="term" value="F:transmembrane signaling receptor activity"/>
    <property type="evidence" value="ECO:0007669"/>
    <property type="project" value="InterPro"/>
</dbReference>
<proteinExistence type="inferred from homology"/>
<dbReference type="InterPro" id="IPR004090">
    <property type="entry name" value="Chemotax_Me-accpt_rcpt"/>
</dbReference>
<dbReference type="Gene3D" id="1.10.490.10">
    <property type="entry name" value="Globins"/>
    <property type="match status" value="1"/>
</dbReference>
<protein>
    <recommendedName>
        <fullName evidence="5">Methyl-accepting transducer domain-containing protein</fullName>
    </recommendedName>
</protein>
<evidence type="ECO:0000313" key="7">
    <source>
        <dbReference type="Proteomes" id="UP000180098"/>
    </source>
</evidence>
<feature type="coiled-coil region" evidence="4">
    <location>
        <begin position="183"/>
        <end position="217"/>
    </location>
</feature>
<reference evidence="6 7" key="1">
    <citation type="submission" date="2016-10" db="EMBL/GenBank/DDBJ databases">
        <title>Draft genome sequences of four alkaliphilic bacteria belonging to the Anaerobacillus genus.</title>
        <authorList>
            <person name="Bassil N.M."/>
            <person name="Lloyd J.R."/>
        </authorList>
    </citation>
    <scope>NUCLEOTIDE SEQUENCE [LARGE SCALE GENOMIC DNA]</scope>
    <source>
        <strain evidence="6 7">DSM 15340</strain>
    </source>
</reference>
<evidence type="ECO:0000256" key="4">
    <source>
        <dbReference type="SAM" id="Coils"/>
    </source>
</evidence>
<dbReference type="Pfam" id="PF00015">
    <property type="entry name" value="MCPsignal"/>
    <property type="match status" value="1"/>
</dbReference>
<dbReference type="Pfam" id="PF11563">
    <property type="entry name" value="Protoglobin"/>
    <property type="match status" value="1"/>
</dbReference>
<dbReference type="GO" id="GO:0020037">
    <property type="term" value="F:heme binding"/>
    <property type="evidence" value="ECO:0007669"/>
    <property type="project" value="InterPro"/>
</dbReference>
<dbReference type="Proteomes" id="UP000180098">
    <property type="component" value="Unassembled WGS sequence"/>
</dbReference>
<dbReference type="GO" id="GO:0006935">
    <property type="term" value="P:chemotaxis"/>
    <property type="evidence" value="ECO:0007669"/>
    <property type="project" value="InterPro"/>
</dbReference>
<feature type="domain" description="Methyl-accepting transducer" evidence="5">
    <location>
        <begin position="203"/>
        <end position="422"/>
    </location>
</feature>
<keyword evidence="7" id="KW-1185">Reference proteome</keyword>
<dbReference type="AlphaFoldDB" id="A0A1S2L8I5"/>
<sequence length="435" mass="48748">MKFLTFKKANDKPKGFELKVDDHFKSKIDTENNDIIKQLEIIDLSLEDLKLIKSLQPLIKEHQKDLVETFYSTILKADNLKTIIEQHSSVDRLRQTLEKHILEMFNGIINQEFIEKRTNVAKVHYRIGLEPKWYMGAFQNLFSSLTNIIKTNITDPEKSAKAITVVSKLLNFEQQLVLEAYEKENLRQREREYEKVKSDLKAKITDISEELAALSEQTSASVQQLVSSTTELSGRVVESAAASEKTKTTALKGNESIVDLETKMSSIKDSASQMGQVVTKLIESSERIQQVVNIVQSIAEQTNLLALNSAIEAARAGEHGKGFAVVANEVRKLSEQTKNSVQNIKQLIDQSSQFMNDVSKSLTEVEGFIDEGSKETDTTKRNFAEIVSSLEVNMNEVQKVEGDFKELALVIEEIGQGTTTVASTAETLNDTAKNV</sequence>
<dbReference type="InterPro" id="IPR009050">
    <property type="entry name" value="Globin-like_sf"/>
</dbReference>
<evidence type="ECO:0000256" key="2">
    <source>
        <dbReference type="ARBA" id="ARBA00029447"/>
    </source>
</evidence>
<comment type="caution">
    <text evidence="6">The sequence shown here is derived from an EMBL/GenBank/DDBJ whole genome shotgun (WGS) entry which is preliminary data.</text>
</comment>
<name>A0A1S2L8I5_9BACI</name>
<dbReference type="InterPro" id="IPR039379">
    <property type="entry name" value="Protoglobin_sensor_dom"/>
</dbReference>
<dbReference type="GO" id="GO:0019825">
    <property type="term" value="F:oxygen binding"/>
    <property type="evidence" value="ECO:0007669"/>
    <property type="project" value="InterPro"/>
</dbReference>
<evidence type="ECO:0000256" key="3">
    <source>
        <dbReference type="PROSITE-ProRule" id="PRU00284"/>
    </source>
</evidence>
<comment type="similarity">
    <text evidence="2">Belongs to the methyl-accepting chemotaxis (MCP) protein family.</text>
</comment>